<keyword evidence="1" id="KW-0802">TPR repeat</keyword>
<dbReference type="PROSITE" id="PS50005">
    <property type="entry name" value="TPR"/>
    <property type="match status" value="1"/>
</dbReference>
<dbReference type="STRING" id="697281.Mahau_2302"/>
<dbReference type="InterPro" id="IPR018708">
    <property type="entry name" value="DUF2225"/>
</dbReference>
<gene>
    <name evidence="2" type="ordered locus">Mahau_2302</name>
</gene>
<dbReference type="InterPro" id="IPR011990">
    <property type="entry name" value="TPR-like_helical_dom_sf"/>
</dbReference>
<name>F3ZVS5_MAHA5</name>
<dbReference type="Pfam" id="PF09986">
    <property type="entry name" value="DUF2225"/>
    <property type="match status" value="1"/>
</dbReference>
<accession>F3ZVS5</accession>
<dbReference type="HOGENOM" id="CLU_074582_1_0_9"/>
<evidence type="ECO:0000313" key="2">
    <source>
        <dbReference type="EMBL" id="AEE97469.1"/>
    </source>
</evidence>
<feature type="repeat" description="TPR" evidence="1">
    <location>
        <begin position="168"/>
        <end position="201"/>
    </location>
</feature>
<reference evidence="3" key="1">
    <citation type="submission" date="2010-11" db="EMBL/GenBank/DDBJ databases">
        <title>The complete genome of Mahella australiensis DSM 15567.</title>
        <authorList>
            <consortium name="US DOE Joint Genome Institute (JGI-PGF)"/>
            <person name="Lucas S."/>
            <person name="Copeland A."/>
            <person name="Lapidus A."/>
            <person name="Bruce D."/>
            <person name="Goodwin L."/>
            <person name="Pitluck S."/>
            <person name="Kyrpides N."/>
            <person name="Mavromatis K."/>
            <person name="Pagani I."/>
            <person name="Ivanova N."/>
            <person name="Teshima H."/>
            <person name="Brettin T."/>
            <person name="Detter J.C."/>
            <person name="Han C."/>
            <person name="Tapia R."/>
            <person name="Land M."/>
            <person name="Hauser L."/>
            <person name="Markowitz V."/>
            <person name="Cheng J.-F."/>
            <person name="Hugenholtz P."/>
            <person name="Woyke T."/>
            <person name="Wu D."/>
            <person name="Spring S."/>
            <person name="Pukall R."/>
            <person name="Steenblock K."/>
            <person name="Schneider S."/>
            <person name="Klenk H.-P."/>
            <person name="Eisen J.A."/>
        </authorList>
    </citation>
    <scope>NUCLEOTIDE SEQUENCE [LARGE SCALE GENOMIC DNA]</scope>
    <source>
        <strain evidence="3">DSM 15567 / CIP 107919 / 50-1 BON</strain>
    </source>
</reference>
<evidence type="ECO:0000313" key="3">
    <source>
        <dbReference type="Proteomes" id="UP000008457"/>
    </source>
</evidence>
<proteinExistence type="predicted"/>
<protein>
    <recommendedName>
        <fullName evidence="4">DUF2225 domain-containing protein</fullName>
    </recommendedName>
</protein>
<dbReference type="EMBL" id="CP002360">
    <property type="protein sequence ID" value="AEE97469.1"/>
    <property type="molecule type" value="Genomic_DNA"/>
</dbReference>
<dbReference type="eggNOG" id="COG1655">
    <property type="taxonomic scope" value="Bacteria"/>
</dbReference>
<dbReference type="AlphaFoldDB" id="F3ZVS5"/>
<dbReference type="OrthoDB" id="9780343at2"/>
<dbReference type="RefSeq" id="WP_013781895.1">
    <property type="nucleotide sequence ID" value="NC_015520.1"/>
</dbReference>
<dbReference type="KEGG" id="mas:Mahau_2302"/>
<reference evidence="2 3" key="2">
    <citation type="journal article" date="2011" name="Stand. Genomic Sci.">
        <title>Complete genome sequence of Mahella australiensis type strain (50-1 BON).</title>
        <authorList>
            <person name="Sikorski J."/>
            <person name="Teshima H."/>
            <person name="Nolan M."/>
            <person name="Lucas S."/>
            <person name="Hammon N."/>
            <person name="Deshpande S."/>
            <person name="Cheng J.F."/>
            <person name="Pitluck S."/>
            <person name="Liolios K."/>
            <person name="Pagani I."/>
            <person name="Ivanova N."/>
            <person name="Huntemann M."/>
            <person name="Mavromatis K."/>
            <person name="Ovchinikova G."/>
            <person name="Pati A."/>
            <person name="Tapia R."/>
            <person name="Han C."/>
            <person name="Goodwin L."/>
            <person name="Chen A."/>
            <person name="Palaniappan K."/>
            <person name="Land M."/>
            <person name="Hauser L."/>
            <person name="Ngatchou-Djao O.D."/>
            <person name="Rohde M."/>
            <person name="Pukall R."/>
            <person name="Spring S."/>
            <person name="Abt B."/>
            <person name="Goker M."/>
            <person name="Detter J.C."/>
            <person name="Woyke T."/>
            <person name="Bristow J."/>
            <person name="Markowitz V."/>
            <person name="Hugenholtz P."/>
            <person name="Eisen J.A."/>
            <person name="Kyrpides N.C."/>
            <person name="Klenk H.P."/>
            <person name="Lapidus A."/>
        </authorList>
    </citation>
    <scope>NUCLEOTIDE SEQUENCE [LARGE SCALE GENOMIC DNA]</scope>
    <source>
        <strain evidence="3">DSM 15567 / CIP 107919 / 50-1 BON</strain>
    </source>
</reference>
<organism evidence="2 3">
    <name type="scientific">Mahella australiensis (strain DSM 15567 / CIP 107919 / 50-1 BON)</name>
    <dbReference type="NCBI Taxonomy" id="697281"/>
    <lineage>
        <taxon>Bacteria</taxon>
        <taxon>Bacillati</taxon>
        <taxon>Bacillota</taxon>
        <taxon>Clostridia</taxon>
        <taxon>Thermoanaerobacterales</taxon>
        <taxon>Thermoanaerobacterales Family IV. Incertae Sedis</taxon>
        <taxon>Mahella</taxon>
    </lineage>
</organism>
<evidence type="ECO:0000256" key="1">
    <source>
        <dbReference type="PROSITE-ProRule" id="PRU00339"/>
    </source>
</evidence>
<evidence type="ECO:0008006" key="4">
    <source>
        <dbReference type="Google" id="ProtNLM"/>
    </source>
</evidence>
<keyword evidence="3" id="KW-1185">Reference proteome</keyword>
<dbReference type="Gene3D" id="1.25.40.10">
    <property type="entry name" value="Tetratricopeptide repeat domain"/>
    <property type="match status" value="1"/>
</dbReference>
<dbReference type="InterPro" id="IPR019734">
    <property type="entry name" value="TPR_rpt"/>
</dbReference>
<dbReference type="SUPFAM" id="SSF81901">
    <property type="entry name" value="HCP-like"/>
    <property type="match status" value="1"/>
</dbReference>
<dbReference type="Proteomes" id="UP000008457">
    <property type="component" value="Chromosome"/>
</dbReference>
<sequence length="221" mass="25585">MNREALYTKEIKCPVCGKNFTSTRVRTSAIKVETRDSDFCVHYKGVNPMFYDIYVCPHCGYAASVDRFDKIDVEGKKAVLQHTAPSWTSRDYGGERTLEQALECYKLALLCAQLKHDKPSELAALCLRIAWLYRFGQDEQGERRFLQAALDEYIAAYERQIDNNVNEMNLLYIIGELYRRLGNAAQAVQWFSRVVNHKDRENNPLLISMAREGWQSIKEKK</sequence>